<name>A0A699XL66_TANCI</name>
<proteinExistence type="predicted"/>
<dbReference type="AlphaFoldDB" id="A0A699XL66"/>
<evidence type="ECO:0000313" key="1">
    <source>
        <dbReference type="EMBL" id="GFD59973.1"/>
    </source>
</evidence>
<dbReference type="EMBL" id="BKCJ011871849">
    <property type="protein sequence ID" value="GFD59973.1"/>
    <property type="molecule type" value="Genomic_DNA"/>
</dbReference>
<organism evidence="1">
    <name type="scientific">Tanacetum cinerariifolium</name>
    <name type="common">Dalmatian daisy</name>
    <name type="synonym">Chrysanthemum cinerariifolium</name>
    <dbReference type="NCBI Taxonomy" id="118510"/>
    <lineage>
        <taxon>Eukaryota</taxon>
        <taxon>Viridiplantae</taxon>
        <taxon>Streptophyta</taxon>
        <taxon>Embryophyta</taxon>
        <taxon>Tracheophyta</taxon>
        <taxon>Spermatophyta</taxon>
        <taxon>Magnoliopsida</taxon>
        <taxon>eudicotyledons</taxon>
        <taxon>Gunneridae</taxon>
        <taxon>Pentapetalae</taxon>
        <taxon>asterids</taxon>
        <taxon>campanulids</taxon>
        <taxon>Asterales</taxon>
        <taxon>Asteraceae</taxon>
        <taxon>Asteroideae</taxon>
        <taxon>Anthemideae</taxon>
        <taxon>Anthemidinae</taxon>
        <taxon>Tanacetum</taxon>
    </lineage>
</organism>
<sequence length="81" mass="8996">IDDAEQLLRFDADHRPGHLVPEGKAEYRYGQNRNAQAGAPHGRRLKAEGDDRNDAEHIEVKVAVPAQHPGRNGCMHDDFGT</sequence>
<comment type="caution">
    <text evidence="1">The sequence shown here is derived from an EMBL/GenBank/DDBJ whole genome shotgun (WGS) entry which is preliminary data.</text>
</comment>
<gene>
    <name evidence="1" type="ORF">Tci_931942</name>
</gene>
<feature type="non-terminal residue" evidence="1">
    <location>
        <position position="81"/>
    </location>
</feature>
<feature type="non-terminal residue" evidence="1">
    <location>
        <position position="1"/>
    </location>
</feature>
<reference evidence="1" key="1">
    <citation type="journal article" date="2019" name="Sci. Rep.">
        <title>Draft genome of Tanacetum cinerariifolium, the natural source of mosquito coil.</title>
        <authorList>
            <person name="Yamashiro T."/>
            <person name="Shiraishi A."/>
            <person name="Satake H."/>
            <person name="Nakayama K."/>
        </authorList>
    </citation>
    <scope>NUCLEOTIDE SEQUENCE</scope>
</reference>
<accession>A0A699XL66</accession>
<protein>
    <submittedName>
        <fullName evidence="1">Uncharacterized protein</fullName>
    </submittedName>
</protein>